<evidence type="ECO:0000256" key="6">
    <source>
        <dbReference type="ARBA" id="ARBA00022490"/>
    </source>
</evidence>
<dbReference type="InterPro" id="IPR014729">
    <property type="entry name" value="Rossmann-like_a/b/a_fold"/>
</dbReference>
<feature type="binding site" evidence="13">
    <location>
        <begin position="184"/>
        <end position="187"/>
    </location>
    <ligand>
        <name>ATP</name>
        <dbReference type="ChEBI" id="CHEBI:30616"/>
    </ligand>
</feature>
<dbReference type="GO" id="GO:0005524">
    <property type="term" value="F:ATP binding"/>
    <property type="evidence" value="ECO:0007669"/>
    <property type="project" value="UniProtKB-KW"/>
</dbReference>
<feature type="binding site" evidence="13">
    <location>
        <position position="61"/>
    </location>
    <ligand>
        <name>(R)-pantoate</name>
        <dbReference type="ChEBI" id="CHEBI:15980"/>
    </ligand>
</feature>
<comment type="similarity">
    <text evidence="3 13">Belongs to the pantothenate synthetase family.</text>
</comment>
<dbReference type="UniPathway" id="UPA00028">
    <property type="reaction ID" value="UER00005"/>
</dbReference>
<evidence type="ECO:0000256" key="13">
    <source>
        <dbReference type="HAMAP-Rule" id="MF_00158"/>
    </source>
</evidence>
<comment type="miscellaneous">
    <text evidence="13">The reaction proceeds by a bi uni uni bi ping pong mechanism.</text>
</comment>
<gene>
    <name evidence="13" type="primary">panC</name>
    <name evidence="14" type="ORF">SA87_06065</name>
</gene>
<evidence type="ECO:0000256" key="4">
    <source>
        <dbReference type="ARBA" id="ARBA00012219"/>
    </source>
</evidence>
<dbReference type="PANTHER" id="PTHR21299">
    <property type="entry name" value="CYTIDYLATE KINASE/PANTOATE-BETA-ALANINE LIGASE"/>
    <property type="match status" value="1"/>
</dbReference>
<keyword evidence="8 13" id="KW-0566">Pantothenate biosynthesis</keyword>
<evidence type="ECO:0000256" key="12">
    <source>
        <dbReference type="ARBA" id="ARBA00055042"/>
    </source>
</evidence>
<feature type="binding site" evidence="13">
    <location>
        <position position="176"/>
    </location>
    <ligand>
        <name>ATP</name>
        <dbReference type="ChEBI" id="CHEBI:30616"/>
    </ligand>
</feature>
<evidence type="ECO:0000256" key="8">
    <source>
        <dbReference type="ARBA" id="ARBA00022655"/>
    </source>
</evidence>
<keyword evidence="10 13" id="KW-0067">ATP-binding</keyword>
<organism evidence="14 15">
    <name type="scientific">Hydrogenibacillus schlegelii</name>
    <name type="common">Bacillus schlegelii</name>
    <dbReference type="NCBI Taxonomy" id="1484"/>
    <lineage>
        <taxon>Bacteria</taxon>
        <taxon>Bacillati</taxon>
        <taxon>Bacillota</taxon>
        <taxon>Bacilli</taxon>
        <taxon>Bacillales</taxon>
        <taxon>Bacillales Family X. Incertae Sedis</taxon>
        <taxon>Hydrogenibacillus</taxon>
    </lineage>
</organism>
<keyword evidence="7 13" id="KW-0436">Ligase</keyword>
<dbReference type="EC" id="6.3.2.1" evidence="4 13"/>
<dbReference type="Proteomes" id="UP000243024">
    <property type="component" value="Unassembled WGS sequence"/>
</dbReference>
<dbReference type="Gene3D" id="3.40.50.620">
    <property type="entry name" value="HUPs"/>
    <property type="match status" value="1"/>
</dbReference>
<dbReference type="AlphaFoldDB" id="A0A132NAS4"/>
<dbReference type="NCBIfam" id="TIGR00125">
    <property type="entry name" value="cyt_tran_rel"/>
    <property type="match status" value="1"/>
</dbReference>
<evidence type="ECO:0000256" key="3">
    <source>
        <dbReference type="ARBA" id="ARBA00009256"/>
    </source>
</evidence>
<feature type="binding site" evidence="13">
    <location>
        <begin position="147"/>
        <end position="150"/>
    </location>
    <ligand>
        <name>ATP</name>
        <dbReference type="ChEBI" id="CHEBI:30616"/>
    </ligand>
</feature>
<comment type="subunit">
    <text evidence="13">Homodimer.</text>
</comment>
<evidence type="ECO:0000256" key="9">
    <source>
        <dbReference type="ARBA" id="ARBA00022741"/>
    </source>
</evidence>
<protein>
    <recommendedName>
        <fullName evidence="5 13">Pantothenate synthetase</fullName>
        <shortName evidence="13">PS</shortName>
        <ecNumber evidence="4 13">6.3.2.1</ecNumber>
    </recommendedName>
    <alternativeName>
        <fullName evidence="13">Pantoate--beta-alanine ligase</fullName>
    </alternativeName>
    <alternativeName>
        <fullName evidence="13">Pantoate-activating enzyme</fullName>
    </alternativeName>
</protein>
<feature type="binding site" evidence="13">
    <location>
        <position position="153"/>
    </location>
    <ligand>
        <name>(R)-pantoate</name>
        <dbReference type="ChEBI" id="CHEBI:15980"/>
    </ligand>
</feature>
<dbReference type="InterPro" id="IPR004821">
    <property type="entry name" value="Cyt_trans-like"/>
</dbReference>
<dbReference type="PANTHER" id="PTHR21299:SF1">
    <property type="entry name" value="PANTOATE--BETA-ALANINE LIGASE"/>
    <property type="match status" value="1"/>
</dbReference>
<sequence>MKRIESRSALQTALRPVWAAGRSIGLVPTMGYLHAGHLALVDRARQENDVVVVSIFVNPLQFGPGEDFERYPRDLERDAALLAGRGVDIVYHPPVADVYPEPPEVGLKAGRMAAGLCGRSRPGHFDGVLTVVAKLFHRVRPTRAYFGEKDAQQLALIRRMAFDLDFDVEVVAVPTVREPDGLAMSSRNVYLSPEERAEAPVLYRALAWAAEAIRSGERRAAVLLEGVRTRIAAAKTARIDYVELVRWPDLRPIAPAAKLVPGETVLVAAAVFFGTARLIDNVRVAVPPA</sequence>
<dbReference type="RefSeq" id="WP_066198815.1">
    <property type="nucleotide sequence ID" value="NZ_CBCSAS010000034.1"/>
</dbReference>
<dbReference type="CDD" id="cd00560">
    <property type="entry name" value="PanC"/>
    <property type="match status" value="1"/>
</dbReference>
<evidence type="ECO:0000256" key="11">
    <source>
        <dbReference type="ARBA" id="ARBA00048258"/>
    </source>
</evidence>
<dbReference type="SUPFAM" id="SSF52374">
    <property type="entry name" value="Nucleotidylyl transferase"/>
    <property type="match status" value="1"/>
</dbReference>
<evidence type="ECO:0000313" key="14">
    <source>
        <dbReference type="EMBL" id="OAR05069.1"/>
    </source>
</evidence>
<dbReference type="HAMAP" id="MF_00158">
    <property type="entry name" value="PanC"/>
    <property type="match status" value="1"/>
</dbReference>
<comment type="function">
    <text evidence="12 13">Catalyzes the condensation of pantoate with beta-alanine in an ATP-dependent reaction via a pantoyl-adenylate intermediate.</text>
</comment>
<feature type="binding site" evidence="13">
    <location>
        <begin position="30"/>
        <end position="37"/>
    </location>
    <ligand>
        <name>ATP</name>
        <dbReference type="ChEBI" id="CHEBI:30616"/>
    </ligand>
</feature>
<dbReference type="Pfam" id="PF02569">
    <property type="entry name" value="Pantoate_ligase"/>
    <property type="match status" value="1"/>
</dbReference>
<keyword evidence="9 13" id="KW-0547">Nucleotide-binding</keyword>
<accession>A0A132NAS4</accession>
<evidence type="ECO:0000256" key="5">
    <source>
        <dbReference type="ARBA" id="ARBA00014155"/>
    </source>
</evidence>
<dbReference type="NCBIfam" id="TIGR00018">
    <property type="entry name" value="panC"/>
    <property type="match status" value="1"/>
</dbReference>
<dbReference type="EMBL" id="JXBB01000005">
    <property type="protein sequence ID" value="OAR05069.1"/>
    <property type="molecule type" value="Genomic_DNA"/>
</dbReference>
<evidence type="ECO:0000256" key="7">
    <source>
        <dbReference type="ARBA" id="ARBA00022598"/>
    </source>
</evidence>
<comment type="subcellular location">
    <subcellularLocation>
        <location evidence="1 13">Cytoplasm</location>
    </subcellularLocation>
</comment>
<evidence type="ECO:0000256" key="2">
    <source>
        <dbReference type="ARBA" id="ARBA00004990"/>
    </source>
</evidence>
<feature type="active site" description="Proton donor" evidence="13">
    <location>
        <position position="37"/>
    </location>
</feature>
<proteinExistence type="inferred from homology"/>
<dbReference type="FunFam" id="3.40.50.620:FF:000114">
    <property type="entry name" value="Pantothenate synthetase"/>
    <property type="match status" value="1"/>
</dbReference>
<evidence type="ECO:0000256" key="1">
    <source>
        <dbReference type="ARBA" id="ARBA00004496"/>
    </source>
</evidence>
<dbReference type="Gene3D" id="3.30.1300.10">
    <property type="entry name" value="Pantoate-beta-alanine ligase, C-terminal domain"/>
    <property type="match status" value="1"/>
</dbReference>
<feature type="binding site" evidence="13">
    <location>
        <position position="61"/>
    </location>
    <ligand>
        <name>beta-alanine</name>
        <dbReference type="ChEBI" id="CHEBI:57966"/>
    </ligand>
</feature>
<name>A0A132NAS4_HYDSH</name>
<comment type="pathway">
    <text evidence="2 13">Cofactor biosynthesis; (R)-pantothenate biosynthesis; (R)-pantothenate from (R)-pantoate and beta-alanine: step 1/1.</text>
</comment>
<dbReference type="GO" id="GO:0015940">
    <property type="term" value="P:pantothenate biosynthetic process"/>
    <property type="evidence" value="ECO:0007669"/>
    <property type="project" value="UniProtKB-UniRule"/>
</dbReference>
<evidence type="ECO:0000256" key="10">
    <source>
        <dbReference type="ARBA" id="ARBA00022840"/>
    </source>
</evidence>
<comment type="catalytic activity">
    <reaction evidence="11 13">
        <text>(R)-pantoate + beta-alanine + ATP = (R)-pantothenate + AMP + diphosphate + H(+)</text>
        <dbReference type="Rhea" id="RHEA:10912"/>
        <dbReference type="ChEBI" id="CHEBI:15378"/>
        <dbReference type="ChEBI" id="CHEBI:15980"/>
        <dbReference type="ChEBI" id="CHEBI:29032"/>
        <dbReference type="ChEBI" id="CHEBI:30616"/>
        <dbReference type="ChEBI" id="CHEBI:33019"/>
        <dbReference type="ChEBI" id="CHEBI:57966"/>
        <dbReference type="ChEBI" id="CHEBI:456215"/>
        <dbReference type="EC" id="6.3.2.1"/>
    </reaction>
</comment>
<keyword evidence="15" id="KW-1185">Reference proteome</keyword>
<dbReference type="STRING" id="1484.SA87_06065"/>
<comment type="caution">
    <text evidence="14">The sequence shown here is derived from an EMBL/GenBank/DDBJ whole genome shotgun (WGS) entry which is preliminary data.</text>
</comment>
<dbReference type="GO" id="GO:0005829">
    <property type="term" value="C:cytosol"/>
    <property type="evidence" value="ECO:0007669"/>
    <property type="project" value="TreeGrafter"/>
</dbReference>
<dbReference type="InterPro" id="IPR042176">
    <property type="entry name" value="Pantoate_ligase_C"/>
</dbReference>
<keyword evidence="6 13" id="KW-0963">Cytoplasm</keyword>
<evidence type="ECO:0000313" key="15">
    <source>
        <dbReference type="Proteomes" id="UP000243024"/>
    </source>
</evidence>
<dbReference type="GO" id="GO:0004592">
    <property type="term" value="F:pantoate-beta-alanine ligase activity"/>
    <property type="evidence" value="ECO:0007669"/>
    <property type="project" value="UniProtKB-UniRule"/>
</dbReference>
<dbReference type="InterPro" id="IPR003721">
    <property type="entry name" value="Pantoate_ligase"/>
</dbReference>
<dbReference type="OrthoDB" id="9773087at2"/>
<reference evidence="14 15" key="1">
    <citation type="submission" date="2015-09" db="EMBL/GenBank/DDBJ databases">
        <title>Draft genome sequence of Hydrogenibacillus schlegelii DSM 2000.</title>
        <authorList>
            <person name="Hemp J."/>
        </authorList>
    </citation>
    <scope>NUCLEOTIDE SEQUENCE [LARGE SCALE GENOMIC DNA]</scope>
    <source>
        <strain evidence="14 15">MA 48</strain>
    </source>
</reference>